<feature type="transmembrane region" description="Helical" evidence="1">
    <location>
        <begin position="41"/>
        <end position="63"/>
    </location>
</feature>
<dbReference type="InterPro" id="IPR012337">
    <property type="entry name" value="RNaseH-like_sf"/>
</dbReference>
<dbReference type="GO" id="GO:0015074">
    <property type="term" value="P:DNA integration"/>
    <property type="evidence" value="ECO:0007669"/>
    <property type="project" value="InterPro"/>
</dbReference>
<dbReference type="InterPro" id="IPR050951">
    <property type="entry name" value="Retrovirus_Pol_polyprotein"/>
</dbReference>
<comment type="caution">
    <text evidence="3">The sequence shown here is derived from an EMBL/GenBank/DDBJ whole genome shotgun (WGS) entry which is preliminary data.</text>
</comment>
<sequence length="288" mass="32344">PPVSSLRSTIQVNDRWFLDTVGPLPASSVHNFRHVLSIQDAASSLVFFLPLCATSTAAIIAAIEEKLFSFIQPPRCFTVDNAASFQAVAFKGWAASWGVRVFFNPPYSAHRNGSLERQHGVLKQVLKCLCRGNIDEWPSFLPVAQRRCNSRTIYGDYTPYQLYFGMEDSSFFARRFEDIAPSLDADTVKFEAKRRAARREANLRHVHQALDAAEADTLLKLSTARRIVSRRRVFQVGQKVLKWTGSTTSLGVNWSGPHVITECCGPNQMTYRLSDGSTQDSHNLCLYH</sequence>
<dbReference type="EMBL" id="JAAPAO010000241">
    <property type="protein sequence ID" value="KAF4666176.1"/>
    <property type="molecule type" value="Genomic_DNA"/>
</dbReference>
<dbReference type="InterPro" id="IPR036397">
    <property type="entry name" value="RNaseH_sf"/>
</dbReference>
<keyword evidence="1" id="KW-0472">Membrane</keyword>
<keyword evidence="1" id="KW-1133">Transmembrane helix</keyword>
<dbReference type="Pfam" id="PF00665">
    <property type="entry name" value="rve"/>
    <property type="match status" value="1"/>
</dbReference>
<name>A0A7J6M429_PERCH</name>
<evidence type="ECO:0000313" key="3">
    <source>
        <dbReference type="EMBL" id="KAF4666176.1"/>
    </source>
</evidence>
<organism evidence="3 4">
    <name type="scientific">Perkinsus chesapeaki</name>
    <name type="common">Clam parasite</name>
    <name type="synonym">Perkinsus andrewsi</name>
    <dbReference type="NCBI Taxonomy" id="330153"/>
    <lineage>
        <taxon>Eukaryota</taxon>
        <taxon>Sar</taxon>
        <taxon>Alveolata</taxon>
        <taxon>Perkinsozoa</taxon>
        <taxon>Perkinsea</taxon>
        <taxon>Perkinsida</taxon>
        <taxon>Perkinsidae</taxon>
        <taxon>Perkinsus</taxon>
    </lineage>
</organism>
<keyword evidence="1" id="KW-0812">Transmembrane</keyword>
<evidence type="ECO:0000256" key="1">
    <source>
        <dbReference type="SAM" id="Phobius"/>
    </source>
</evidence>
<dbReference type="PANTHER" id="PTHR37984:SF5">
    <property type="entry name" value="PROTEIN NYNRIN-LIKE"/>
    <property type="match status" value="1"/>
</dbReference>
<feature type="non-terminal residue" evidence="3">
    <location>
        <position position="1"/>
    </location>
</feature>
<dbReference type="AlphaFoldDB" id="A0A7J6M429"/>
<dbReference type="GO" id="GO:0003676">
    <property type="term" value="F:nucleic acid binding"/>
    <property type="evidence" value="ECO:0007669"/>
    <property type="project" value="InterPro"/>
</dbReference>
<dbReference type="PROSITE" id="PS50994">
    <property type="entry name" value="INTEGRASE"/>
    <property type="match status" value="1"/>
</dbReference>
<dbReference type="OrthoDB" id="4369127at2759"/>
<dbReference type="PANTHER" id="PTHR37984">
    <property type="entry name" value="PROTEIN CBG26694"/>
    <property type="match status" value="1"/>
</dbReference>
<accession>A0A7J6M429</accession>
<dbReference type="InterPro" id="IPR001584">
    <property type="entry name" value="Integrase_cat-core"/>
</dbReference>
<proteinExistence type="predicted"/>
<keyword evidence="4" id="KW-1185">Reference proteome</keyword>
<evidence type="ECO:0000259" key="2">
    <source>
        <dbReference type="PROSITE" id="PS50994"/>
    </source>
</evidence>
<dbReference type="SUPFAM" id="SSF53098">
    <property type="entry name" value="Ribonuclease H-like"/>
    <property type="match status" value="1"/>
</dbReference>
<feature type="domain" description="Integrase catalytic" evidence="2">
    <location>
        <begin position="1"/>
        <end position="167"/>
    </location>
</feature>
<protein>
    <recommendedName>
        <fullName evidence="2">Integrase catalytic domain-containing protein</fullName>
    </recommendedName>
</protein>
<gene>
    <name evidence="3" type="ORF">FOL47_004218</name>
</gene>
<dbReference type="Proteomes" id="UP000591131">
    <property type="component" value="Unassembled WGS sequence"/>
</dbReference>
<reference evidence="3 4" key="1">
    <citation type="submission" date="2020-04" db="EMBL/GenBank/DDBJ databases">
        <title>Perkinsus chesapeaki whole genome sequence.</title>
        <authorList>
            <person name="Bogema D.R."/>
        </authorList>
    </citation>
    <scope>NUCLEOTIDE SEQUENCE [LARGE SCALE GENOMIC DNA]</scope>
    <source>
        <strain evidence="3">ATCC PRA-425</strain>
    </source>
</reference>
<evidence type="ECO:0000313" key="4">
    <source>
        <dbReference type="Proteomes" id="UP000591131"/>
    </source>
</evidence>
<dbReference type="Gene3D" id="3.30.420.10">
    <property type="entry name" value="Ribonuclease H-like superfamily/Ribonuclease H"/>
    <property type="match status" value="1"/>
</dbReference>